<dbReference type="GO" id="GO:0046872">
    <property type="term" value="F:metal ion binding"/>
    <property type="evidence" value="ECO:0007669"/>
    <property type="project" value="UniProtKB-KW"/>
</dbReference>
<name>A0A6A7C8C1_9PEZI</name>
<dbReference type="GO" id="GO:0016846">
    <property type="term" value="F:carbon-sulfur lyase activity"/>
    <property type="evidence" value="ECO:0007669"/>
    <property type="project" value="InterPro"/>
</dbReference>
<dbReference type="PANTHER" id="PTHR33337">
    <property type="entry name" value="GFA DOMAIN-CONTAINING PROTEIN"/>
    <property type="match status" value="1"/>
</dbReference>
<dbReference type="Proteomes" id="UP000799421">
    <property type="component" value="Unassembled WGS sequence"/>
</dbReference>
<feature type="domain" description="CENP-V/GFA" evidence="5">
    <location>
        <begin position="5"/>
        <end position="144"/>
    </location>
</feature>
<sequence length="172" mass="19524">MPRMFSGTCACGRISVSCNEMPSRTTACHCVQCRKISGGPYQLYTDVSPESLTFLDNTTKQEIKGKLPLEWKDKALSFTNLSKAGERVFCIDCKSLIWMRYLSHEEFVGISVALIDESSVANEKVKEKLGVMKHMFGSQKAFWDHTSFKDGKEVVQRFSEGWEESISSWEKN</sequence>
<evidence type="ECO:0000256" key="2">
    <source>
        <dbReference type="ARBA" id="ARBA00022723"/>
    </source>
</evidence>
<keyword evidence="3" id="KW-0862">Zinc</keyword>
<evidence type="ECO:0000256" key="3">
    <source>
        <dbReference type="ARBA" id="ARBA00022833"/>
    </source>
</evidence>
<evidence type="ECO:0000313" key="6">
    <source>
        <dbReference type="EMBL" id="KAF2862918.1"/>
    </source>
</evidence>
<dbReference type="PANTHER" id="PTHR33337:SF40">
    <property type="entry name" value="CENP-V_GFA DOMAIN-CONTAINING PROTEIN-RELATED"/>
    <property type="match status" value="1"/>
</dbReference>
<accession>A0A6A7C8C1</accession>
<dbReference type="EMBL" id="MU005963">
    <property type="protein sequence ID" value="KAF2862918.1"/>
    <property type="molecule type" value="Genomic_DNA"/>
</dbReference>
<dbReference type="Gene3D" id="3.90.1590.10">
    <property type="entry name" value="glutathione-dependent formaldehyde- activating enzyme (gfa)"/>
    <property type="match status" value="1"/>
</dbReference>
<dbReference type="Pfam" id="PF04828">
    <property type="entry name" value="GFA"/>
    <property type="match status" value="1"/>
</dbReference>
<comment type="similarity">
    <text evidence="1">Belongs to the Gfa family.</text>
</comment>
<gene>
    <name evidence="6" type="ORF">K470DRAFT_255440</name>
</gene>
<evidence type="ECO:0000313" key="7">
    <source>
        <dbReference type="Proteomes" id="UP000799421"/>
    </source>
</evidence>
<keyword evidence="2" id="KW-0479">Metal-binding</keyword>
<reference evidence="6" key="1">
    <citation type="journal article" date="2020" name="Stud. Mycol.">
        <title>101 Dothideomycetes genomes: a test case for predicting lifestyles and emergence of pathogens.</title>
        <authorList>
            <person name="Haridas S."/>
            <person name="Albert R."/>
            <person name="Binder M."/>
            <person name="Bloem J."/>
            <person name="Labutti K."/>
            <person name="Salamov A."/>
            <person name="Andreopoulos B."/>
            <person name="Baker S."/>
            <person name="Barry K."/>
            <person name="Bills G."/>
            <person name="Bluhm B."/>
            <person name="Cannon C."/>
            <person name="Castanera R."/>
            <person name="Culley D."/>
            <person name="Daum C."/>
            <person name="Ezra D."/>
            <person name="Gonzalez J."/>
            <person name="Henrissat B."/>
            <person name="Kuo A."/>
            <person name="Liang C."/>
            <person name="Lipzen A."/>
            <person name="Lutzoni F."/>
            <person name="Magnuson J."/>
            <person name="Mondo S."/>
            <person name="Nolan M."/>
            <person name="Ohm R."/>
            <person name="Pangilinan J."/>
            <person name="Park H.-J."/>
            <person name="Ramirez L."/>
            <person name="Alfaro M."/>
            <person name="Sun H."/>
            <person name="Tritt A."/>
            <person name="Yoshinaga Y."/>
            <person name="Zwiers L.-H."/>
            <person name="Turgeon B."/>
            <person name="Goodwin S."/>
            <person name="Spatafora J."/>
            <person name="Crous P."/>
            <person name="Grigoriev I."/>
        </authorList>
    </citation>
    <scope>NUCLEOTIDE SEQUENCE</scope>
    <source>
        <strain evidence="6">CBS 480.64</strain>
    </source>
</reference>
<protein>
    <recommendedName>
        <fullName evidence="5">CENP-V/GFA domain-containing protein</fullName>
    </recommendedName>
</protein>
<dbReference type="PROSITE" id="PS51891">
    <property type="entry name" value="CENP_V_GFA"/>
    <property type="match status" value="1"/>
</dbReference>
<dbReference type="InterPro" id="IPR011057">
    <property type="entry name" value="Mss4-like_sf"/>
</dbReference>
<evidence type="ECO:0000256" key="4">
    <source>
        <dbReference type="ARBA" id="ARBA00023239"/>
    </source>
</evidence>
<organism evidence="6 7">
    <name type="scientific">Piedraia hortae CBS 480.64</name>
    <dbReference type="NCBI Taxonomy" id="1314780"/>
    <lineage>
        <taxon>Eukaryota</taxon>
        <taxon>Fungi</taxon>
        <taxon>Dikarya</taxon>
        <taxon>Ascomycota</taxon>
        <taxon>Pezizomycotina</taxon>
        <taxon>Dothideomycetes</taxon>
        <taxon>Dothideomycetidae</taxon>
        <taxon>Capnodiales</taxon>
        <taxon>Piedraiaceae</taxon>
        <taxon>Piedraia</taxon>
    </lineage>
</organism>
<dbReference type="InterPro" id="IPR006913">
    <property type="entry name" value="CENP-V/GFA"/>
</dbReference>
<dbReference type="AlphaFoldDB" id="A0A6A7C8C1"/>
<evidence type="ECO:0000256" key="1">
    <source>
        <dbReference type="ARBA" id="ARBA00005495"/>
    </source>
</evidence>
<dbReference type="SUPFAM" id="SSF51316">
    <property type="entry name" value="Mss4-like"/>
    <property type="match status" value="1"/>
</dbReference>
<proteinExistence type="inferred from homology"/>
<dbReference type="OrthoDB" id="2212170at2759"/>
<keyword evidence="4" id="KW-0456">Lyase</keyword>
<keyword evidence="7" id="KW-1185">Reference proteome</keyword>
<evidence type="ECO:0000259" key="5">
    <source>
        <dbReference type="PROSITE" id="PS51891"/>
    </source>
</evidence>